<accession>A0A6A3CZH7</accession>
<evidence type="ECO:0000256" key="3">
    <source>
        <dbReference type="ARBA" id="ARBA00023163"/>
    </source>
</evidence>
<dbReference type="Pfam" id="PF02365">
    <property type="entry name" value="NAM"/>
    <property type="match status" value="1"/>
</dbReference>
<feature type="compositionally biased region" description="Polar residues" evidence="6">
    <location>
        <begin position="723"/>
        <end position="747"/>
    </location>
</feature>
<keyword evidence="7" id="KW-0472">Membrane</keyword>
<dbReference type="PANTHER" id="PTHR31071:SF16">
    <property type="entry name" value="MYB-LIKE PROTEIN Z ISOFORM X1"/>
    <property type="match status" value="1"/>
</dbReference>
<evidence type="ECO:0000256" key="7">
    <source>
        <dbReference type="SAM" id="Phobius"/>
    </source>
</evidence>
<feature type="domain" description="NAC" evidence="8">
    <location>
        <begin position="549"/>
        <end position="671"/>
    </location>
</feature>
<dbReference type="GO" id="GO:0006355">
    <property type="term" value="P:regulation of DNA-templated transcription"/>
    <property type="evidence" value="ECO:0007669"/>
    <property type="project" value="InterPro"/>
</dbReference>
<dbReference type="EMBL" id="VEPZ02000060">
    <property type="protein sequence ID" value="KAE8734823.1"/>
    <property type="molecule type" value="Genomic_DNA"/>
</dbReference>
<feature type="compositionally biased region" description="Polar residues" evidence="6">
    <location>
        <begin position="116"/>
        <end position="130"/>
    </location>
</feature>
<evidence type="ECO:0000256" key="1">
    <source>
        <dbReference type="ARBA" id="ARBA00023015"/>
    </source>
</evidence>
<evidence type="ECO:0000256" key="6">
    <source>
        <dbReference type="SAM" id="MobiDB-lite"/>
    </source>
</evidence>
<keyword evidence="7" id="KW-0812">Transmembrane</keyword>
<feature type="coiled-coil region" evidence="5">
    <location>
        <begin position="313"/>
        <end position="386"/>
    </location>
</feature>
<feature type="region of interest" description="Disordered" evidence="6">
    <location>
        <begin position="884"/>
        <end position="907"/>
    </location>
</feature>
<dbReference type="GO" id="GO:0003677">
    <property type="term" value="F:DNA binding"/>
    <property type="evidence" value="ECO:0007669"/>
    <property type="project" value="UniProtKB-KW"/>
</dbReference>
<keyword evidence="10" id="KW-1185">Reference proteome</keyword>
<sequence>MSWQPQQNGEGKGKRVCKIRKRCCSSSSSSSLIQKYRFKRAILAASTKSPSLAIPSAEFPSTGSLKSGSKTKEASVSARKLAATFWEINKISSPLAKEELEKKDRRRKAPRVVKMSNTLPPTLSDPSYSPISEKMDRSRIKSHKRRSSVVSQKLELTEYKLGSLDFVGNASLMETETHSKGKNHAARCITGSEARLKDIRNGLTTSKELLKVLNHVCGLEERHLSIMSLISALRVELDRARTDVDHLIREPRSYCDEMEHLMRHFAEEKAAWKRKERERIRDAIACVADELERTKEILEKVCDEFAKGIGEDRAMAEELKRETAKVREEVEKEREMLQFADVLREERVQMKLSEAKHQFEEKTAVVEKLRNELEAYIGTNINEENADGSPNLQKIKELEAYLKNIDFGMCQAAKKMSIKVKAICGAMLVEIVDGESKRILIGKENKGMKSRSEELPWGSICLERGSSDSTDWDHEDEIRRYRSVKSLRDHILSSTKRALIGSFSSPTRKWSNGSPAMKGDDLKQQPKVVSTRCEGVSRETQMSIEASSMFPGFRFSPNDVELISYYLKKKLDGYEKCVEVIPESDNEWFFCAGRKYPNGSQSRRATEQGNWKATGKERNVKSGSNVIGTKRTLVFHTGRAPKGERTEWIMHEYCIDGKSQDLLVVCRLRKNSEFHGATDHTGTSELDKAYLKKGTGSYDSHSIEQFDSASVSEQKHSNDVGPTESSTPQNVSRSNVSLTIASTSNGYQRRSQQPRQESEPRVSNFQGTANRRIKLRKPKARNFLTAKASAELECGVGEISLEKLSCPKSRDSSKRLLSLFSRSTANLRLIYATFAILTLFSFFCDISWRFKPIKNSRLFIGVRTGRENMIGAANIKLSYRPMHPSPRHRSLGGRACPNLPDSSEGTR</sequence>
<feature type="region of interest" description="Disordered" evidence="6">
    <location>
        <begin position="509"/>
        <end position="528"/>
    </location>
</feature>
<evidence type="ECO:0000256" key="4">
    <source>
        <dbReference type="ARBA" id="ARBA00023242"/>
    </source>
</evidence>
<keyword evidence="2" id="KW-0238">DNA-binding</keyword>
<dbReference type="PANTHER" id="PTHR31071">
    <property type="entry name" value="GB|AAF24581.1"/>
    <property type="match status" value="1"/>
</dbReference>
<name>A0A6A3CZH7_HIBSY</name>
<dbReference type="InterPro" id="IPR043424">
    <property type="entry name" value="BLT-like"/>
</dbReference>
<dbReference type="Gene3D" id="2.170.150.80">
    <property type="entry name" value="NAC domain"/>
    <property type="match status" value="1"/>
</dbReference>
<keyword evidence="7" id="KW-1133">Transmembrane helix</keyword>
<organism evidence="9 10">
    <name type="scientific">Hibiscus syriacus</name>
    <name type="common">Rose of Sharon</name>
    <dbReference type="NCBI Taxonomy" id="106335"/>
    <lineage>
        <taxon>Eukaryota</taxon>
        <taxon>Viridiplantae</taxon>
        <taxon>Streptophyta</taxon>
        <taxon>Embryophyta</taxon>
        <taxon>Tracheophyta</taxon>
        <taxon>Spermatophyta</taxon>
        <taxon>Magnoliopsida</taxon>
        <taxon>eudicotyledons</taxon>
        <taxon>Gunneridae</taxon>
        <taxon>Pentapetalae</taxon>
        <taxon>rosids</taxon>
        <taxon>malvids</taxon>
        <taxon>Malvales</taxon>
        <taxon>Malvaceae</taxon>
        <taxon>Malvoideae</taxon>
        <taxon>Hibiscus</taxon>
    </lineage>
</organism>
<dbReference type="SUPFAM" id="SSF101941">
    <property type="entry name" value="NAC domain"/>
    <property type="match status" value="1"/>
</dbReference>
<proteinExistence type="predicted"/>
<feature type="transmembrane region" description="Helical" evidence="7">
    <location>
        <begin position="829"/>
        <end position="848"/>
    </location>
</feature>
<feature type="region of interest" description="Disordered" evidence="6">
    <location>
        <begin position="706"/>
        <end position="771"/>
    </location>
</feature>
<reference evidence="9" key="1">
    <citation type="submission" date="2019-09" db="EMBL/GenBank/DDBJ databases">
        <title>Draft genome information of white flower Hibiscus syriacus.</title>
        <authorList>
            <person name="Kim Y.-M."/>
        </authorList>
    </citation>
    <scope>NUCLEOTIDE SEQUENCE [LARGE SCALE GENOMIC DNA]</scope>
    <source>
        <strain evidence="9">YM2019G1</strain>
    </source>
</reference>
<gene>
    <name evidence="9" type="ORF">F3Y22_tig00000715pilonHSYRG00306</name>
</gene>
<keyword evidence="3" id="KW-0804">Transcription</keyword>
<evidence type="ECO:0000313" key="10">
    <source>
        <dbReference type="Proteomes" id="UP000436088"/>
    </source>
</evidence>
<dbReference type="InterPro" id="IPR003441">
    <property type="entry name" value="NAC-dom"/>
</dbReference>
<dbReference type="AlphaFoldDB" id="A0A6A3CZH7"/>
<dbReference type="Proteomes" id="UP000436088">
    <property type="component" value="Unassembled WGS sequence"/>
</dbReference>
<keyword evidence="5" id="KW-0175">Coiled coil</keyword>
<dbReference type="PROSITE" id="PS51005">
    <property type="entry name" value="NAC"/>
    <property type="match status" value="1"/>
</dbReference>
<keyword evidence="4" id="KW-0539">Nucleus</keyword>
<dbReference type="InterPro" id="IPR036093">
    <property type="entry name" value="NAC_dom_sf"/>
</dbReference>
<evidence type="ECO:0000256" key="5">
    <source>
        <dbReference type="SAM" id="Coils"/>
    </source>
</evidence>
<evidence type="ECO:0000259" key="8">
    <source>
        <dbReference type="PROSITE" id="PS51005"/>
    </source>
</evidence>
<protein>
    <submittedName>
        <fullName evidence="9">NAC domain-containing protein 89</fullName>
    </submittedName>
</protein>
<feature type="region of interest" description="Disordered" evidence="6">
    <location>
        <begin position="116"/>
        <end position="146"/>
    </location>
</feature>
<comment type="caution">
    <text evidence="9">The sequence shown here is derived from an EMBL/GenBank/DDBJ whole genome shotgun (WGS) entry which is preliminary data.</text>
</comment>
<keyword evidence="1" id="KW-0805">Transcription regulation</keyword>
<evidence type="ECO:0000313" key="9">
    <source>
        <dbReference type="EMBL" id="KAE8734823.1"/>
    </source>
</evidence>
<evidence type="ECO:0000256" key="2">
    <source>
        <dbReference type="ARBA" id="ARBA00023125"/>
    </source>
</evidence>